<evidence type="ECO:0000313" key="5">
    <source>
        <dbReference type="Proteomes" id="UP000569018"/>
    </source>
</evidence>
<dbReference type="InterPro" id="IPR005814">
    <property type="entry name" value="Aminotrans_3"/>
</dbReference>
<dbReference type="SUPFAM" id="SSF53383">
    <property type="entry name" value="PLP-dependent transferases"/>
    <property type="match status" value="1"/>
</dbReference>
<keyword evidence="4" id="KW-0808">Transferase</keyword>
<dbReference type="Proteomes" id="UP000569018">
    <property type="component" value="Unassembled WGS sequence"/>
</dbReference>
<keyword evidence="4" id="KW-0032">Aminotransferase</keyword>
<evidence type="ECO:0000256" key="3">
    <source>
        <dbReference type="RuleBase" id="RU003560"/>
    </source>
</evidence>
<accession>A0A6V8Q7U4</accession>
<dbReference type="FunFam" id="3.40.640.10:FF:000004">
    <property type="entry name" value="Acetylornithine aminotransferase"/>
    <property type="match status" value="1"/>
</dbReference>
<evidence type="ECO:0000256" key="2">
    <source>
        <dbReference type="ARBA" id="ARBA00022898"/>
    </source>
</evidence>
<dbReference type="Pfam" id="PF00202">
    <property type="entry name" value="Aminotran_3"/>
    <property type="match status" value="1"/>
</dbReference>
<reference evidence="4 5" key="1">
    <citation type="journal article" date="2020" name="Front. Microbiol.">
        <title>Single-cell genomics of novel Actinobacteria with the Wood-Ljungdahl pathway discovered in a serpentinizing system.</title>
        <authorList>
            <person name="Merino N."/>
            <person name="Kawai M."/>
            <person name="Boyd E.S."/>
            <person name="Colman D.R."/>
            <person name="McGlynn S.E."/>
            <person name="Nealson K.H."/>
            <person name="Kurokawa K."/>
            <person name="Hongoh Y."/>
        </authorList>
    </citation>
    <scope>NUCLEOTIDE SEQUENCE [LARGE SCALE GENOMIC DNA]</scope>
    <source>
        <strain evidence="4 5">S47</strain>
    </source>
</reference>
<feature type="non-terminal residue" evidence="4">
    <location>
        <position position="1"/>
    </location>
</feature>
<dbReference type="InterPro" id="IPR015424">
    <property type="entry name" value="PyrdxlP-dep_Trfase"/>
</dbReference>
<dbReference type="GO" id="GO:0030170">
    <property type="term" value="F:pyridoxal phosphate binding"/>
    <property type="evidence" value="ECO:0007669"/>
    <property type="project" value="InterPro"/>
</dbReference>
<name>A0A6V8Q7U4_9ACTN</name>
<comment type="cofactor">
    <cofactor evidence="1">
        <name>pyridoxal 5'-phosphate</name>
        <dbReference type="ChEBI" id="CHEBI:597326"/>
    </cofactor>
</comment>
<dbReference type="Gene3D" id="3.90.1150.10">
    <property type="entry name" value="Aspartate Aminotransferase, domain 1"/>
    <property type="match status" value="1"/>
</dbReference>
<dbReference type="CDD" id="cd00610">
    <property type="entry name" value="OAT_like"/>
    <property type="match status" value="1"/>
</dbReference>
<dbReference type="GO" id="GO:0009447">
    <property type="term" value="P:putrescine catabolic process"/>
    <property type="evidence" value="ECO:0007669"/>
    <property type="project" value="TreeGrafter"/>
</dbReference>
<feature type="non-terminal residue" evidence="4">
    <location>
        <position position="311"/>
    </location>
</feature>
<evidence type="ECO:0000256" key="1">
    <source>
        <dbReference type="ARBA" id="ARBA00001933"/>
    </source>
</evidence>
<protein>
    <submittedName>
        <fullName evidence="4">Acetylornithine/N-succinyldiaminopimelate aminotransferase</fullName>
    </submittedName>
</protein>
<dbReference type="InterPro" id="IPR049704">
    <property type="entry name" value="Aminotrans_3_PPA_site"/>
</dbReference>
<dbReference type="RefSeq" id="WP_258190087.1">
    <property type="nucleotide sequence ID" value="NZ_BLSD01000356.1"/>
</dbReference>
<dbReference type="GO" id="GO:0033094">
    <property type="term" value="F:putrescine--2-oxoglutarate transaminase activity"/>
    <property type="evidence" value="ECO:0007669"/>
    <property type="project" value="TreeGrafter"/>
</dbReference>
<dbReference type="AlphaFoldDB" id="A0A6V8Q7U4"/>
<dbReference type="InterPro" id="IPR050103">
    <property type="entry name" value="Class-III_PLP-dep_AT"/>
</dbReference>
<comment type="caution">
    <text evidence="4">The sequence shown here is derived from an EMBL/GenBank/DDBJ whole genome shotgun (WGS) entry which is preliminary data.</text>
</comment>
<keyword evidence="2 3" id="KW-0663">Pyridoxal phosphate</keyword>
<evidence type="ECO:0000313" key="4">
    <source>
        <dbReference type="EMBL" id="GFP40633.1"/>
    </source>
</evidence>
<organism evidence="4 5">
    <name type="scientific">Candidatus Hakubella thermalkaliphila</name>
    <dbReference type="NCBI Taxonomy" id="2754717"/>
    <lineage>
        <taxon>Bacteria</taxon>
        <taxon>Bacillati</taxon>
        <taxon>Actinomycetota</taxon>
        <taxon>Actinomycetota incertae sedis</taxon>
        <taxon>Candidatus Hakubellales</taxon>
        <taxon>Candidatus Hakubellaceae</taxon>
        <taxon>Candidatus Hakubella</taxon>
    </lineage>
</organism>
<comment type="similarity">
    <text evidence="3">Belongs to the class-III pyridoxal-phosphate-dependent aminotransferase family.</text>
</comment>
<dbReference type="InterPro" id="IPR015422">
    <property type="entry name" value="PyrdxlP-dep_Trfase_small"/>
</dbReference>
<dbReference type="InterPro" id="IPR015421">
    <property type="entry name" value="PyrdxlP-dep_Trfase_major"/>
</dbReference>
<dbReference type="EMBL" id="BLSD01000356">
    <property type="protein sequence ID" value="GFP40633.1"/>
    <property type="molecule type" value="Genomic_DNA"/>
</dbReference>
<gene>
    <name evidence="4" type="ORF">HKBW3S47_02330</name>
</gene>
<proteinExistence type="inferred from homology"/>
<dbReference type="GO" id="GO:0042802">
    <property type="term" value="F:identical protein binding"/>
    <property type="evidence" value="ECO:0007669"/>
    <property type="project" value="TreeGrafter"/>
</dbReference>
<dbReference type="PROSITE" id="PS00600">
    <property type="entry name" value="AA_TRANSFER_CLASS_3"/>
    <property type="match status" value="1"/>
</dbReference>
<dbReference type="PANTHER" id="PTHR11986">
    <property type="entry name" value="AMINOTRANSFERASE CLASS III"/>
    <property type="match status" value="1"/>
</dbReference>
<dbReference type="PANTHER" id="PTHR11986:SF112">
    <property type="entry name" value="PUTRESCINE AMINOTRANSFERASE"/>
    <property type="match status" value="1"/>
</dbReference>
<sequence length="311" mass="33716">FNRGWLEYRKSVTEAGAWAATEWTGSGAVFRDVLGREYIDCLGGYGLLDLGWLHPKVVDTVRAQLARPPMPSQELIDPLRGVLARLMAQITPGDIKYSFFAASGTEAVEGAIKVAKMYTRKPGFIVAVNAFHGKTMGSLSMLGKSDYRAPVMPLYAGPVYHVPYGDANAVERQLAICQKVGVDIAAVLMEPIQGEAGAIVPPDDFWPRLRELCDHYGVLLIADEVQTGMGRTGKLWGVDHWNVAPDILAVGKSLGGGVMPVSAFCSTEEIWQVMMEPNPFIPHHHHGWRAVGLLGGHRGDQCNPGRTAVGA</sequence>
<dbReference type="Gene3D" id="3.40.640.10">
    <property type="entry name" value="Type I PLP-dependent aspartate aminotransferase-like (Major domain)"/>
    <property type="match status" value="1"/>
</dbReference>